<dbReference type="Gene3D" id="6.10.140.2220">
    <property type="match status" value="1"/>
</dbReference>
<proteinExistence type="predicted"/>
<dbReference type="PROSITE" id="PS50865">
    <property type="entry name" value="ZF_MYND_2"/>
    <property type="match status" value="1"/>
</dbReference>
<dbReference type="CDD" id="cd20071">
    <property type="entry name" value="SET_SMYD"/>
    <property type="match status" value="1"/>
</dbReference>
<evidence type="ECO:0000259" key="7">
    <source>
        <dbReference type="PROSITE" id="PS50865"/>
    </source>
</evidence>
<reference evidence="8" key="1">
    <citation type="submission" date="2023-06" db="EMBL/GenBank/DDBJ databases">
        <title>Genome-scale phylogeny and comparative genomics of the fungal order Sordariales.</title>
        <authorList>
            <consortium name="Lawrence Berkeley National Laboratory"/>
            <person name="Hensen N."/>
            <person name="Bonometti L."/>
            <person name="Westerberg I."/>
            <person name="Brannstrom I.O."/>
            <person name="Guillou S."/>
            <person name="Cros-Aarteil S."/>
            <person name="Calhoun S."/>
            <person name="Haridas S."/>
            <person name="Kuo A."/>
            <person name="Mondo S."/>
            <person name="Pangilinan J."/>
            <person name="Riley R."/>
            <person name="LaButti K."/>
            <person name="Andreopoulos B."/>
            <person name="Lipzen A."/>
            <person name="Chen C."/>
            <person name="Yanf M."/>
            <person name="Daum C."/>
            <person name="Ng V."/>
            <person name="Clum A."/>
            <person name="Steindorff A."/>
            <person name="Ohm R."/>
            <person name="Martin F."/>
            <person name="Silar P."/>
            <person name="Natvig D."/>
            <person name="Lalanne C."/>
            <person name="Gautier V."/>
            <person name="Ament-velasquez S.L."/>
            <person name="Kruys A."/>
            <person name="Hutchinson M.I."/>
            <person name="Powell A.J."/>
            <person name="Barry K."/>
            <person name="Miller A.N."/>
            <person name="Grigoriev I.V."/>
            <person name="Debuchy R."/>
            <person name="Gladieux P."/>
            <person name="Thoren M.H."/>
            <person name="Johannesson H."/>
        </authorList>
    </citation>
    <scope>NUCLEOTIDE SEQUENCE</scope>
    <source>
        <strain evidence="8">SMH3187-1</strain>
    </source>
</reference>
<feature type="compositionally biased region" description="Polar residues" evidence="5">
    <location>
        <begin position="46"/>
        <end position="55"/>
    </location>
</feature>
<gene>
    <name evidence="8" type="ORF">B0T18DRAFT_406217</name>
</gene>
<evidence type="ECO:0008006" key="10">
    <source>
        <dbReference type="Google" id="ProtNLM"/>
    </source>
</evidence>
<dbReference type="EMBL" id="JAUKUD010000003">
    <property type="protein sequence ID" value="KAK0749286.1"/>
    <property type="molecule type" value="Genomic_DNA"/>
</dbReference>
<evidence type="ECO:0000256" key="4">
    <source>
        <dbReference type="PROSITE-ProRule" id="PRU00134"/>
    </source>
</evidence>
<evidence type="ECO:0000259" key="6">
    <source>
        <dbReference type="PROSITE" id="PS50280"/>
    </source>
</evidence>
<protein>
    <recommendedName>
        <fullName evidence="10">Suppressor of anucleate metulae protein B</fullName>
    </recommendedName>
</protein>
<dbReference type="Proteomes" id="UP001172155">
    <property type="component" value="Unassembled WGS sequence"/>
</dbReference>
<dbReference type="SUPFAM" id="SSF144232">
    <property type="entry name" value="HIT/MYND zinc finger-like"/>
    <property type="match status" value="1"/>
</dbReference>
<dbReference type="SMART" id="SM00317">
    <property type="entry name" value="SET"/>
    <property type="match status" value="1"/>
</dbReference>
<keyword evidence="9" id="KW-1185">Reference proteome</keyword>
<keyword evidence="1" id="KW-0479">Metal-binding</keyword>
<dbReference type="Pfam" id="PF00856">
    <property type="entry name" value="SET"/>
    <property type="match status" value="1"/>
</dbReference>
<evidence type="ECO:0000256" key="5">
    <source>
        <dbReference type="SAM" id="MobiDB-lite"/>
    </source>
</evidence>
<evidence type="ECO:0000256" key="1">
    <source>
        <dbReference type="ARBA" id="ARBA00022723"/>
    </source>
</evidence>
<comment type="caution">
    <text evidence="8">The sequence shown here is derived from an EMBL/GenBank/DDBJ whole genome shotgun (WGS) entry which is preliminary data.</text>
</comment>
<organism evidence="8 9">
    <name type="scientific">Schizothecium vesticola</name>
    <dbReference type="NCBI Taxonomy" id="314040"/>
    <lineage>
        <taxon>Eukaryota</taxon>
        <taxon>Fungi</taxon>
        <taxon>Dikarya</taxon>
        <taxon>Ascomycota</taxon>
        <taxon>Pezizomycotina</taxon>
        <taxon>Sordariomycetes</taxon>
        <taxon>Sordariomycetidae</taxon>
        <taxon>Sordariales</taxon>
        <taxon>Schizotheciaceae</taxon>
        <taxon>Schizothecium</taxon>
    </lineage>
</organism>
<dbReference type="PANTHER" id="PTHR47332:SF2">
    <property type="entry name" value="SET-6"/>
    <property type="match status" value="1"/>
</dbReference>
<evidence type="ECO:0000256" key="3">
    <source>
        <dbReference type="ARBA" id="ARBA00022833"/>
    </source>
</evidence>
<dbReference type="AlphaFoldDB" id="A0AA40F1E3"/>
<evidence type="ECO:0000313" key="8">
    <source>
        <dbReference type="EMBL" id="KAK0749286.1"/>
    </source>
</evidence>
<dbReference type="InterPro" id="IPR046341">
    <property type="entry name" value="SET_dom_sf"/>
</dbReference>
<accession>A0AA40F1E3</accession>
<dbReference type="GO" id="GO:0008270">
    <property type="term" value="F:zinc ion binding"/>
    <property type="evidence" value="ECO:0007669"/>
    <property type="project" value="UniProtKB-KW"/>
</dbReference>
<dbReference type="InterPro" id="IPR001214">
    <property type="entry name" value="SET_dom"/>
</dbReference>
<dbReference type="PANTHER" id="PTHR47332">
    <property type="entry name" value="SET DOMAIN-CONTAINING PROTEIN 5"/>
    <property type="match status" value="1"/>
</dbReference>
<feature type="region of interest" description="Disordered" evidence="5">
    <location>
        <begin position="44"/>
        <end position="70"/>
    </location>
</feature>
<keyword evidence="3" id="KW-0862">Zinc</keyword>
<evidence type="ECO:0000256" key="2">
    <source>
        <dbReference type="ARBA" id="ARBA00022771"/>
    </source>
</evidence>
<dbReference type="InterPro" id="IPR002893">
    <property type="entry name" value="Znf_MYND"/>
</dbReference>
<dbReference type="PROSITE" id="PS50280">
    <property type="entry name" value="SET"/>
    <property type="match status" value="1"/>
</dbReference>
<sequence>MATTWYSIFDYPNAIKGSVVLAWRSIPMGARILVEKPLMMVPRFTQPGSEATTPDDSSRRSETAWPGDAIKNPHTQILTSKVDMVARIAALNPQQRQILESLPQPRDKMLELVDLVANNLLPVGLDMAGAIFPEACRFNHSCNNNAFRLWNPTIEAYTVHALTDIDAGEEITLTYLRTQDANSRSRARYLMKVYGFVCRCWLCTMPEEDREKMDYLFDGFGRLAKLYKFEDRSRLDSTERSQRRLRHLRQKANLIEEWGLWDVRLMHLFEAAFWILITHGDVARASVFATRVTRLSTLRVGIDHPETAKAERQRNNITKHAEYGHLSMAWKTSEDDIPENLPEANFEDWLWRQSTEAKGQLVSLGKHRTFFPPFTQLPNKSDLDPVYYTWTGSEKLGRRHHWCFLGEITGTDVHKKENLILTEDVDGEEVPLGVAWDVELGGKDDPKTVAVLYAEQQWLYPELWGIRVTDPGGFKTFDASLEDLLAASEHAQKRPKEADGIKRCHCCNKKGASLRCEGCPYFWYCDKDCRIDAWNDGGHKKHCKILGDEDLQGMLALNWDDCKKDVEFPLRVVEVREEEER</sequence>
<dbReference type="Gene3D" id="2.170.270.10">
    <property type="entry name" value="SET domain"/>
    <property type="match status" value="1"/>
</dbReference>
<dbReference type="InterPro" id="IPR053185">
    <property type="entry name" value="SET_domain_protein"/>
</dbReference>
<evidence type="ECO:0000313" key="9">
    <source>
        <dbReference type="Proteomes" id="UP001172155"/>
    </source>
</evidence>
<dbReference type="PROSITE" id="PS01360">
    <property type="entry name" value="ZF_MYND_1"/>
    <property type="match status" value="1"/>
</dbReference>
<dbReference type="SUPFAM" id="SSF82199">
    <property type="entry name" value="SET domain"/>
    <property type="match status" value="1"/>
</dbReference>
<keyword evidence="2 4" id="KW-0863">Zinc-finger</keyword>
<feature type="domain" description="SET" evidence="6">
    <location>
        <begin position="1"/>
        <end position="176"/>
    </location>
</feature>
<feature type="domain" description="MYND-type" evidence="7">
    <location>
        <begin position="504"/>
        <end position="543"/>
    </location>
</feature>
<name>A0AA40F1E3_9PEZI</name>